<evidence type="ECO:0000313" key="2">
    <source>
        <dbReference type="EMBL" id="QDV68168.1"/>
    </source>
</evidence>
<evidence type="ECO:0000256" key="1">
    <source>
        <dbReference type="SAM" id="SignalP"/>
    </source>
</evidence>
<keyword evidence="1" id="KW-0732">Signal</keyword>
<dbReference type="Gene3D" id="3.80.10.10">
    <property type="entry name" value="Ribonuclease Inhibitor"/>
    <property type="match status" value="3"/>
</dbReference>
<reference evidence="2 3" key="1">
    <citation type="submission" date="2019-02" db="EMBL/GenBank/DDBJ databases">
        <title>Deep-cultivation of Planctomycetes and their phenomic and genomic characterization uncovers novel biology.</title>
        <authorList>
            <person name="Wiegand S."/>
            <person name="Jogler M."/>
            <person name="Boedeker C."/>
            <person name="Pinto D."/>
            <person name="Vollmers J."/>
            <person name="Rivas-Marin E."/>
            <person name="Kohn T."/>
            <person name="Peeters S.H."/>
            <person name="Heuer A."/>
            <person name="Rast P."/>
            <person name="Oberbeckmann S."/>
            <person name="Bunk B."/>
            <person name="Jeske O."/>
            <person name="Meyerdierks A."/>
            <person name="Storesund J.E."/>
            <person name="Kallscheuer N."/>
            <person name="Luecker S."/>
            <person name="Lage O.M."/>
            <person name="Pohl T."/>
            <person name="Merkel B.J."/>
            <person name="Hornburger P."/>
            <person name="Mueller R.-W."/>
            <person name="Bruemmer F."/>
            <person name="Labrenz M."/>
            <person name="Spormann A.M."/>
            <person name="Op den Camp H."/>
            <person name="Overmann J."/>
            <person name="Amann R."/>
            <person name="Jetten M.S.M."/>
            <person name="Mascher T."/>
            <person name="Medema M.H."/>
            <person name="Devos D.P."/>
            <person name="Kaster A.-K."/>
            <person name="Ovreas L."/>
            <person name="Rohde M."/>
            <person name="Galperin M.Y."/>
            <person name="Jogler C."/>
        </authorList>
    </citation>
    <scope>NUCLEOTIDE SEQUENCE [LARGE SCALE GENOMIC DNA]</scope>
    <source>
        <strain evidence="2 3">Poly24</strain>
    </source>
</reference>
<proteinExistence type="predicted"/>
<accession>A0A518JRJ4</accession>
<name>A0A518JRJ4_9BACT</name>
<protein>
    <submittedName>
        <fullName evidence="2">Leucine Rich repeats (2 copies)</fullName>
    </submittedName>
</protein>
<dbReference type="EMBL" id="CP036348">
    <property type="protein sequence ID" value="QDV68168.1"/>
    <property type="molecule type" value="Genomic_DNA"/>
</dbReference>
<dbReference type="AlphaFoldDB" id="A0A518JRJ4"/>
<dbReference type="InterPro" id="IPR032675">
    <property type="entry name" value="LRR_dom_sf"/>
</dbReference>
<organism evidence="2 3">
    <name type="scientific">Rosistilla carotiformis</name>
    <dbReference type="NCBI Taxonomy" id="2528017"/>
    <lineage>
        <taxon>Bacteria</taxon>
        <taxon>Pseudomonadati</taxon>
        <taxon>Planctomycetota</taxon>
        <taxon>Planctomycetia</taxon>
        <taxon>Pirellulales</taxon>
        <taxon>Pirellulaceae</taxon>
        <taxon>Rosistilla</taxon>
    </lineage>
</organism>
<feature type="chain" id="PRO_5021795373" evidence="1">
    <location>
        <begin position="28"/>
        <end position="305"/>
    </location>
</feature>
<feature type="signal peptide" evidence="1">
    <location>
        <begin position="1"/>
        <end position="27"/>
    </location>
</feature>
<gene>
    <name evidence="2" type="ORF">Poly24_18760</name>
</gene>
<dbReference type="KEGG" id="rcf:Poly24_18760"/>
<evidence type="ECO:0000313" key="3">
    <source>
        <dbReference type="Proteomes" id="UP000315082"/>
    </source>
</evidence>
<sequence precursor="true">MKRRTMKLYCLAMFVAISVAPSAQLHAETEAATARRLEALGATVGLKADSVVELSFRDSKRLGREQWREIGSLTHLKKLTAYGGAKGLNDETVGFLVGLQELESLSLDGAQLSDAGLRKLAELKGLKRVSFFHLSFRKDGFTGEGFSAWTELPDLESLTVAGMSMGDDGFRAIATLTNLRQLRTWHTYRTEASNAEIAKLPRLTTLKLGQRLPQRGDAPLSLSDAALETLATIQTLETLEIGEADFHLPALRQLAKLPRLKQLKIDRTYLSEADIEALKSVLPGVQIGFEPLTDDQRKKLELYLK</sequence>
<dbReference type="Proteomes" id="UP000315082">
    <property type="component" value="Chromosome"/>
</dbReference>
<dbReference type="SUPFAM" id="SSF52047">
    <property type="entry name" value="RNI-like"/>
    <property type="match status" value="1"/>
</dbReference>
<keyword evidence="3" id="KW-1185">Reference proteome</keyword>